<dbReference type="Proteomes" id="UP001292094">
    <property type="component" value="Unassembled WGS sequence"/>
</dbReference>
<dbReference type="EMBL" id="JAWZYT010003240">
    <property type="protein sequence ID" value="KAK4299428.1"/>
    <property type="molecule type" value="Genomic_DNA"/>
</dbReference>
<keyword evidence="3" id="KW-1185">Reference proteome</keyword>
<proteinExistence type="predicted"/>
<accession>A0AAE1P0E2</accession>
<evidence type="ECO:0000313" key="2">
    <source>
        <dbReference type="EMBL" id="KAK4299428.1"/>
    </source>
</evidence>
<evidence type="ECO:0000313" key="3">
    <source>
        <dbReference type="Proteomes" id="UP001292094"/>
    </source>
</evidence>
<feature type="region of interest" description="Disordered" evidence="1">
    <location>
        <begin position="26"/>
        <end position="75"/>
    </location>
</feature>
<reference evidence="2" key="1">
    <citation type="submission" date="2023-11" db="EMBL/GenBank/DDBJ databases">
        <title>Genome assemblies of two species of porcelain crab, Petrolisthes cinctipes and Petrolisthes manimaculis (Anomura: Porcellanidae).</title>
        <authorList>
            <person name="Angst P."/>
        </authorList>
    </citation>
    <scope>NUCLEOTIDE SEQUENCE</scope>
    <source>
        <strain evidence="2">PB745_02</strain>
        <tissue evidence="2">Gill</tissue>
    </source>
</reference>
<name>A0AAE1P0E2_9EUCA</name>
<dbReference type="AlphaFoldDB" id="A0AAE1P0E2"/>
<sequence length="75" mass="8790">MKQMINRGQKREEEERRVEICMKREEEKEVKGEKDERKLRSGMKRKGNLRSTEDEGALTLFNFGDSGNPTGQLMD</sequence>
<organism evidence="2 3">
    <name type="scientific">Petrolisthes manimaculis</name>
    <dbReference type="NCBI Taxonomy" id="1843537"/>
    <lineage>
        <taxon>Eukaryota</taxon>
        <taxon>Metazoa</taxon>
        <taxon>Ecdysozoa</taxon>
        <taxon>Arthropoda</taxon>
        <taxon>Crustacea</taxon>
        <taxon>Multicrustacea</taxon>
        <taxon>Malacostraca</taxon>
        <taxon>Eumalacostraca</taxon>
        <taxon>Eucarida</taxon>
        <taxon>Decapoda</taxon>
        <taxon>Pleocyemata</taxon>
        <taxon>Anomura</taxon>
        <taxon>Galatheoidea</taxon>
        <taxon>Porcellanidae</taxon>
        <taxon>Petrolisthes</taxon>
    </lineage>
</organism>
<evidence type="ECO:0000256" key="1">
    <source>
        <dbReference type="SAM" id="MobiDB-lite"/>
    </source>
</evidence>
<comment type="caution">
    <text evidence="2">The sequence shown here is derived from an EMBL/GenBank/DDBJ whole genome shotgun (WGS) entry which is preliminary data.</text>
</comment>
<feature type="compositionally biased region" description="Polar residues" evidence="1">
    <location>
        <begin position="65"/>
        <end position="75"/>
    </location>
</feature>
<protein>
    <submittedName>
        <fullName evidence="2">Uncharacterized protein</fullName>
    </submittedName>
</protein>
<gene>
    <name evidence="2" type="ORF">Pmani_028289</name>
</gene>
<feature type="compositionally biased region" description="Basic and acidic residues" evidence="1">
    <location>
        <begin position="26"/>
        <end position="39"/>
    </location>
</feature>